<name>A0A0B2RU27_GLYSO</name>
<dbReference type="PANTHER" id="PTHR11017">
    <property type="entry name" value="LEUCINE-RICH REPEAT-CONTAINING PROTEIN"/>
    <property type="match status" value="1"/>
</dbReference>
<dbReference type="PROSITE" id="PS50104">
    <property type="entry name" value="TIR"/>
    <property type="match status" value="1"/>
</dbReference>
<dbReference type="InterPro" id="IPR002182">
    <property type="entry name" value="NB-ARC"/>
</dbReference>
<keyword evidence="1" id="KW-0433">Leucine-rich repeat</keyword>
<evidence type="ECO:0000256" key="2">
    <source>
        <dbReference type="ARBA" id="ARBA00022737"/>
    </source>
</evidence>
<dbReference type="InterPro" id="IPR058192">
    <property type="entry name" value="WHD_ROQ1-like"/>
</dbReference>
<organism evidence="5">
    <name type="scientific">Glycine soja</name>
    <name type="common">Wild soybean</name>
    <dbReference type="NCBI Taxonomy" id="3848"/>
    <lineage>
        <taxon>Eukaryota</taxon>
        <taxon>Viridiplantae</taxon>
        <taxon>Streptophyta</taxon>
        <taxon>Embryophyta</taxon>
        <taxon>Tracheophyta</taxon>
        <taxon>Spermatophyta</taxon>
        <taxon>Magnoliopsida</taxon>
        <taxon>eudicotyledons</taxon>
        <taxon>Gunneridae</taxon>
        <taxon>Pentapetalae</taxon>
        <taxon>rosids</taxon>
        <taxon>fabids</taxon>
        <taxon>Fabales</taxon>
        <taxon>Fabaceae</taxon>
        <taxon>Papilionoideae</taxon>
        <taxon>50 kb inversion clade</taxon>
        <taxon>NPAAA clade</taxon>
        <taxon>indigoferoid/millettioid clade</taxon>
        <taxon>Phaseoleae</taxon>
        <taxon>Glycine</taxon>
        <taxon>Glycine subgen. Soja</taxon>
    </lineage>
</organism>
<dbReference type="InterPro" id="IPR042197">
    <property type="entry name" value="Apaf_helical"/>
</dbReference>
<protein>
    <submittedName>
        <fullName evidence="5">TMV resistance protein N</fullName>
    </submittedName>
</protein>
<dbReference type="GO" id="GO:0007165">
    <property type="term" value="P:signal transduction"/>
    <property type="evidence" value="ECO:0007669"/>
    <property type="project" value="InterPro"/>
</dbReference>
<dbReference type="Gene3D" id="1.10.8.430">
    <property type="entry name" value="Helical domain of apoptotic protease-activating factors"/>
    <property type="match status" value="1"/>
</dbReference>
<keyword evidence="2" id="KW-0677">Repeat</keyword>
<feature type="domain" description="TIR" evidence="4">
    <location>
        <begin position="11"/>
        <end position="171"/>
    </location>
</feature>
<proteinExistence type="predicted"/>
<dbReference type="PRINTS" id="PR00364">
    <property type="entry name" value="DISEASERSIST"/>
</dbReference>
<evidence type="ECO:0000313" key="5">
    <source>
        <dbReference type="EMBL" id="KHN35297.1"/>
    </source>
</evidence>
<accession>A0A0B2RU27</accession>
<reference evidence="5" key="1">
    <citation type="submission" date="2014-07" db="EMBL/GenBank/DDBJ databases">
        <title>Identification of a novel salt tolerance gene in wild soybean by whole-genome sequencing.</title>
        <authorList>
            <person name="Lam H.-M."/>
            <person name="Qi X."/>
            <person name="Li M.-W."/>
            <person name="Liu X."/>
            <person name="Xie M."/>
            <person name="Ni M."/>
            <person name="Xu X."/>
        </authorList>
    </citation>
    <scope>NUCLEOTIDE SEQUENCE [LARGE SCALE GENOMIC DNA]</scope>
    <source>
        <tissue evidence="5">Root</tissue>
    </source>
</reference>
<dbReference type="Gene3D" id="3.40.50.10140">
    <property type="entry name" value="Toll/interleukin-1 receptor homology (TIR) domain"/>
    <property type="match status" value="1"/>
</dbReference>
<sequence length="498" mass="56942">MQNLSRMDKPKTITHYVLISSADDTVAGFTSTLAKSLEDQGFPARVLVDHRDLKKAEIETVRVFIVVLSEHYAICPFRLDKLAEIVDGLSARQRVLPVFYYVPTSDVRYQTGSYEVALGVHEYYVERERLEKWKNTLEKVAGFGGWPLQRTGKTYEYQYIEEIGRKVSEHVACSVELHSRVQKVNELLYSESDDGGVKMVGICGEDGTGKTTVACGVYYSNAAGNRFDYFCFLDKVGECLRNHGFIGLIGMLLSGMIGDSNNNSDIMKFGNTNKGMSILKRKFLKEEKKLFLVLEDIYDEKQLQDIVRLTNCFSSNSKVVITTKDNSLLHRHEIRLYEVERFKTKEAFQLLSLKAFNSKNLKSMYLSILERAETYASGNPFILEVMGSYLRGKSVEECVSALDQYEKIPNKEKQRIVQISFDALEKCHQKMLSCIAFYLNRQDLQVVEEKLYRQFRVSPKDGIKVLLDKSLIKINEHGRVIMHDLTQNMVKDNGDITT</sequence>
<keyword evidence="3" id="KW-0611">Plant defense</keyword>
<dbReference type="EMBL" id="KN648498">
    <property type="protein sequence ID" value="KHN35297.1"/>
    <property type="molecule type" value="Genomic_DNA"/>
</dbReference>
<dbReference type="Proteomes" id="UP000053555">
    <property type="component" value="Unassembled WGS sequence"/>
</dbReference>
<evidence type="ECO:0000256" key="3">
    <source>
        <dbReference type="ARBA" id="ARBA00022821"/>
    </source>
</evidence>
<gene>
    <name evidence="5" type="ORF">glysoja_039644</name>
</gene>
<dbReference type="InterPro" id="IPR044974">
    <property type="entry name" value="Disease_R_plants"/>
</dbReference>
<evidence type="ECO:0000259" key="4">
    <source>
        <dbReference type="PROSITE" id="PS50104"/>
    </source>
</evidence>
<dbReference type="Pfam" id="PF00931">
    <property type="entry name" value="NB-ARC"/>
    <property type="match status" value="1"/>
</dbReference>
<dbReference type="Gene3D" id="3.40.50.300">
    <property type="entry name" value="P-loop containing nucleotide triphosphate hydrolases"/>
    <property type="match status" value="1"/>
</dbReference>
<dbReference type="SUPFAM" id="SSF52200">
    <property type="entry name" value="Toll/Interleukin receptor TIR domain"/>
    <property type="match status" value="1"/>
</dbReference>
<dbReference type="SMART" id="SM00255">
    <property type="entry name" value="TIR"/>
    <property type="match status" value="1"/>
</dbReference>
<dbReference type="InterPro" id="IPR027417">
    <property type="entry name" value="P-loop_NTPase"/>
</dbReference>
<dbReference type="InterPro" id="IPR035897">
    <property type="entry name" value="Toll_tir_struct_dom_sf"/>
</dbReference>
<dbReference type="InterPro" id="IPR000157">
    <property type="entry name" value="TIR_dom"/>
</dbReference>
<dbReference type="SUPFAM" id="SSF52540">
    <property type="entry name" value="P-loop containing nucleoside triphosphate hydrolases"/>
    <property type="match status" value="1"/>
</dbReference>
<dbReference type="SUPFAM" id="SSF46785">
    <property type="entry name" value="Winged helix' DNA-binding domain"/>
    <property type="match status" value="1"/>
</dbReference>
<dbReference type="InterPro" id="IPR036390">
    <property type="entry name" value="WH_DNA-bd_sf"/>
</dbReference>
<dbReference type="PANTHER" id="PTHR11017:SF300">
    <property type="entry name" value="RESISTANCE PROTEIN (TIR-NBS-LRR CLASS), PUTATIVE-RELATED"/>
    <property type="match status" value="1"/>
</dbReference>
<dbReference type="GO" id="GO:0043531">
    <property type="term" value="F:ADP binding"/>
    <property type="evidence" value="ECO:0007669"/>
    <property type="project" value="InterPro"/>
</dbReference>
<dbReference type="Pfam" id="PF23282">
    <property type="entry name" value="WHD_ROQ1"/>
    <property type="match status" value="1"/>
</dbReference>
<dbReference type="GO" id="GO:0006952">
    <property type="term" value="P:defense response"/>
    <property type="evidence" value="ECO:0007669"/>
    <property type="project" value="UniProtKB-KW"/>
</dbReference>
<dbReference type="Pfam" id="PF01582">
    <property type="entry name" value="TIR"/>
    <property type="match status" value="1"/>
</dbReference>
<evidence type="ECO:0000256" key="1">
    <source>
        <dbReference type="ARBA" id="ARBA00022614"/>
    </source>
</evidence>
<dbReference type="AlphaFoldDB" id="A0A0B2RU27"/>